<evidence type="ECO:0000313" key="12">
    <source>
        <dbReference type="Proteomes" id="UP001320209"/>
    </source>
</evidence>
<keyword evidence="3 9" id="KW-0997">Cell inner membrane</keyword>
<evidence type="ECO:0000259" key="10">
    <source>
        <dbReference type="PROSITE" id="PS51779"/>
    </source>
</evidence>
<keyword evidence="5 9" id="KW-0812">Transmembrane</keyword>
<dbReference type="Gene3D" id="3.40.50.11690">
    <property type="entry name" value="Cell division protein FtsQ/DivIB"/>
    <property type="match status" value="1"/>
</dbReference>
<accession>A0ABM7V8C6</accession>
<dbReference type="RefSeq" id="WP_236865391.1">
    <property type="nucleotide sequence ID" value="NZ_AP025225.1"/>
</dbReference>
<evidence type="ECO:0000256" key="6">
    <source>
        <dbReference type="ARBA" id="ARBA00022989"/>
    </source>
</evidence>
<keyword evidence="4 9" id="KW-0132">Cell division</keyword>
<dbReference type="Gene3D" id="3.10.20.310">
    <property type="entry name" value="membrane protein fhac"/>
    <property type="match status" value="1"/>
</dbReference>
<dbReference type="InterPro" id="IPR013685">
    <property type="entry name" value="POTRA_FtsQ_type"/>
</dbReference>
<feature type="transmembrane region" description="Helical" evidence="9">
    <location>
        <begin position="12"/>
        <end position="30"/>
    </location>
</feature>
<evidence type="ECO:0000256" key="1">
    <source>
        <dbReference type="ARBA" id="ARBA00004370"/>
    </source>
</evidence>
<name>A0ABM7V8C6_9PROT</name>
<comment type="subcellular location">
    <subcellularLocation>
        <location evidence="9">Cell inner membrane</location>
        <topology evidence="9">Single-pass type II membrane protein</topology>
    </subcellularLocation>
    <subcellularLocation>
        <location evidence="1">Membrane</location>
    </subcellularLocation>
    <text evidence="9">Localizes to the division septum.</text>
</comment>
<comment type="function">
    <text evidence="9">Essential cell division protein.</text>
</comment>
<evidence type="ECO:0000256" key="4">
    <source>
        <dbReference type="ARBA" id="ARBA00022618"/>
    </source>
</evidence>
<evidence type="ECO:0000256" key="5">
    <source>
        <dbReference type="ARBA" id="ARBA00022692"/>
    </source>
</evidence>
<proteinExistence type="inferred from homology"/>
<dbReference type="HAMAP" id="MF_00911">
    <property type="entry name" value="FtsQ_subfam"/>
    <property type="match status" value="1"/>
</dbReference>
<dbReference type="InterPro" id="IPR034746">
    <property type="entry name" value="POTRA"/>
</dbReference>
<comment type="similarity">
    <text evidence="9">Belongs to the FtsQ/DivIB family. FtsQ subfamily.</text>
</comment>
<organism evidence="11 12">
    <name type="scientific">Candidatus Hydrogenosomobacter endosymbioticus</name>
    <dbReference type="NCBI Taxonomy" id="2558174"/>
    <lineage>
        <taxon>Bacteria</taxon>
        <taxon>Pseudomonadati</taxon>
        <taxon>Pseudomonadota</taxon>
        <taxon>Alphaproteobacteria</taxon>
        <taxon>Holosporales</taxon>
        <taxon>Holosporaceae</taxon>
        <taxon>Candidatus Hydrogenosomobacter</taxon>
    </lineage>
</organism>
<dbReference type="Proteomes" id="UP001320209">
    <property type="component" value="Chromosome"/>
</dbReference>
<evidence type="ECO:0000313" key="11">
    <source>
        <dbReference type="EMBL" id="BDB96030.1"/>
    </source>
</evidence>
<dbReference type="Pfam" id="PF08478">
    <property type="entry name" value="POTRA_1"/>
    <property type="match status" value="1"/>
</dbReference>
<sequence>MKEIYRLLARYAKIIALMISAFLVIYTLVFPKTVAKLCMRTSKKIGFSLKDVIVDGRSRTTTSEICAALGARIDDPILSIDIEKAKNNLQQLPWISSASIERWLPRSLYIRISERIPMAVWQVNGKFFLIDRSGTTIKCDENEFPQDMITIVGEQANSNFQGLLQTISKFQRKIPKVVAAVFLRNHRWNLHLENGIVVKLPETDTEEALNILCTAFESLSNKNIPLSGVASIDLRFAGSIVIEPKGQPLKQSDEKAKAE</sequence>
<reference evidence="11" key="1">
    <citation type="submission" date="2021-10" db="EMBL/GenBank/DDBJ databases">
        <title>Genome Sequence of The Candidatus Hydrogeosomobacter endosymbioticus, an Intracellular Bacterial Symbiont of the Anaerobic Ciliate GW7.</title>
        <authorList>
            <person name="Shiohama Y."/>
            <person name="Shinzato N."/>
        </authorList>
    </citation>
    <scope>NUCLEOTIDE SEQUENCE [LARGE SCALE GENOMIC DNA]</scope>
    <source>
        <strain evidence="11">200920</strain>
    </source>
</reference>
<evidence type="ECO:0000256" key="7">
    <source>
        <dbReference type="ARBA" id="ARBA00023136"/>
    </source>
</evidence>
<dbReference type="Pfam" id="PF03799">
    <property type="entry name" value="FtsQ_DivIB_C"/>
    <property type="match status" value="1"/>
</dbReference>
<dbReference type="PANTHER" id="PTHR35851">
    <property type="entry name" value="CELL DIVISION PROTEIN FTSQ"/>
    <property type="match status" value="1"/>
</dbReference>
<keyword evidence="7 9" id="KW-0472">Membrane</keyword>
<feature type="domain" description="POTRA" evidence="10">
    <location>
        <begin position="47"/>
        <end position="115"/>
    </location>
</feature>
<dbReference type="InterPro" id="IPR045335">
    <property type="entry name" value="FtsQ_C_sf"/>
</dbReference>
<evidence type="ECO:0000256" key="3">
    <source>
        <dbReference type="ARBA" id="ARBA00022519"/>
    </source>
</evidence>
<evidence type="ECO:0000256" key="8">
    <source>
        <dbReference type="ARBA" id="ARBA00023306"/>
    </source>
</evidence>
<evidence type="ECO:0000256" key="2">
    <source>
        <dbReference type="ARBA" id="ARBA00022475"/>
    </source>
</evidence>
<evidence type="ECO:0000256" key="9">
    <source>
        <dbReference type="HAMAP-Rule" id="MF_00911"/>
    </source>
</evidence>
<gene>
    <name evidence="9" type="primary">ftsQ</name>
    <name evidence="11" type="ORF">HYD_1630</name>
</gene>
<keyword evidence="2 9" id="KW-1003">Cell membrane</keyword>
<dbReference type="PROSITE" id="PS51779">
    <property type="entry name" value="POTRA"/>
    <property type="match status" value="1"/>
</dbReference>
<dbReference type="PANTHER" id="PTHR35851:SF1">
    <property type="entry name" value="CELL DIVISION PROTEIN FTSQ"/>
    <property type="match status" value="1"/>
</dbReference>
<protein>
    <recommendedName>
        <fullName evidence="9">Cell division protein FtsQ</fullName>
    </recommendedName>
</protein>
<dbReference type="InterPro" id="IPR005548">
    <property type="entry name" value="Cell_div_FtsQ/DivIB_C"/>
</dbReference>
<dbReference type="InterPro" id="IPR026579">
    <property type="entry name" value="FtsQ"/>
</dbReference>
<keyword evidence="8 9" id="KW-0131">Cell cycle</keyword>
<keyword evidence="12" id="KW-1185">Reference proteome</keyword>
<keyword evidence="6 9" id="KW-1133">Transmembrane helix</keyword>
<dbReference type="EMBL" id="AP025225">
    <property type="protein sequence ID" value="BDB96030.1"/>
    <property type="molecule type" value="Genomic_DNA"/>
</dbReference>